<keyword evidence="10 12" id="KW-0472">Membrane</keyword>
<evidence type="ECO:0000256" key="5">
    <source>
        <dbReference type="ARBA" id="ARBA00022723"/>
    </source>
</evidence>
<keyword evidence="7 12" id="KW-0735">Signal-anchor</keyword>
<evidence type="ECO:0000313" key="15">
    <source>
        <dbReference type="Proteomes" id="UP000247811"/>
    </source>
</evidence>
<reference evidence="14 15" key="1">
    <citation type="submission" date="2018-05" db="EMBL/GenBank/DDBJ databases">
        <title>Genomic Encyclopedia of Type Strains, Phase IV (KMG-IV): sequencing the most valuable type-strain genomes for metagenomic binning, comparative biology and taxonomic classification.</title>
        <authorList>
            <person name="Goeker M."/>
        </authorList>
    </citation>
    <scope>NUCLEOTIDE SEQUENCE [LARGE SCALE GENOMIC DNA]</scope>
    <source>
        <strain evidence="14 15">DSM 566</strain>
    </source>
</reference>
<evidence type="ECO:0000256" key="1">
    <source>
        <dbReference type="ARBA" id="ARBA00004533"/>
    </source>
</evidence>
<protein>
    <recommendedName>
        <fullName evidence="12">Cytochrome c-type biogenesis protein CcmE</fullName>
    </recommendedName>
    <alternativeName>
        <fullName evidence="12">Cytochrome c maturation protein E</fullName>
    </alternativeName>
    <alternativeName>
        <fullName evidence="12">Heme chaperone CcmE</fullName>
    </alternativeName>
</protein>
<dbReference type="GO" id="GO:0020037">
    <property type="term" value="F:heme binding"/>
    <property type="evidence" value="ECO:0007669"/>
    <property type="project" value="InterPro"/>
</dbReference>
<dbReference type="InterPro" id="IPR004329">
    <property type="entry name" value="CcmE"/>
</dbReference>
<dbReference type="AlphaFoldDB" id="A0A318GVZ4"/>
<dbReference type="NCBIfam" id="NF009731">
    <property type="entry name" value="PRK13254.1-5"/>
    <property type="match status" value="1"/>
</dbReference>
<evidence type="ECO:0000256" key="11">
    <source>
        <dbReference type="ARBA" id="ARBA00056663"/>
    </source>
</evidence>
<evidence type="ECO:0000256" key="12">
    <source>
        <dbReference type="HAMAP-Rule" id="MF_01959"/>
    </source>
</evidence>
<comment type="similarity">
    <text evidence="12">Belongs to the CcmE/CycJ family.</text>
</comment>
<evidence type="ECO:0000256" key="9">
    <source>
        <dbReference type="ARBA" id="ARBA00023004"/>
    </source>
</evidence>
<evidence type="ECO:0000313" key="14">
    <source>
        <dbReference type="EMBL" id="PXW93376.1"/>
    </source>
</evidence>
<dbReference type="GO" id="GO:0005886">
    <property type="term" value="C:plasma membrane"/>
    <property type="evidence" value="ECO:0007669"/>
    <property type="project" value="UniProtKB-SubCell"/>
</dbReference>
<proteinExistence type="inferred from homology"/>
<feature type="topological domain" description="Cytoplasmic" evidence="12">
    <location>
        <begin position="1"/>
        <end position="7"/>
    </location>
</feature>
<dbReference type="InterPro" id="IPR012340">
    <property type="entry name" value="NA-bd_OB-fold"/>
</dbReference>
<evidence type="ECO:0000256" key="8">
    <source>
        <dbReference type="ARBA" id="ARBA00022989"/>
    </source>
</evidence>
<evidence type="ECO:0000256" key="13">
    <source>
        <dbReference type="PIRSR" id="PIRSR604329-50"/>
    </source>
</evidence>
<evidence type="ECO:0000256" key="7">
    <source>
        <dbReference type="ARBA" id="ARBA00022968"/>
    </source>
</evidence>
<dbReference type="GO" id="GO:0017004">
    <property type="term" value="P:cytochrome complex assembly"/>
    <property type="evidence" value="ECO:0007669"/>
    <property type="project" value="UniProtKB-KW"/>
</dbReference>
<dbReference type="Proteomes" id="UP000247811">
    <property type="component" value="Unassembled WGS sequence"/>
</dbReference>
<keyword evidence="15" id="KW-1185">Reference proteome</keyword>
<dbReference type="NCBIfam" id="NF009727">
    <property type="entry name" value="PRK13254.1-1"/>
    <property type="match status" value="1"/>
</dbReference>
<keyword evidence="8 12" id="KW-1133">Transmembrane helix</keyword>
<accession>A0A318GVZ4</accession>
<sequence>MSARQRRFLLVAGALALVAVAAALVMNAFRSNLVFFVTPTQVVTGEVARREALRVGGLVQVGSIERSTDSLQVRFTLTDNSHTVPVVYTGVLPDLFSAGKGAIAQGRLDASGTLQASEVLAKHDENYMPPEVHQALKQAQARP</sequence>
<comment type="caution">
    <text evidence="14">The sequence shown here is derived from an EMBL/GenBank/DDBJ whole genome shotgun (WGS) entry which is preliminary data.</text>
</comment>
<evidence type="ECO:0000256" key="6">
    <source>
        <dbReference type="ARBA" id="ARBA00022748"/>
    </source>
</evidence>
<dbReference type="PANTHER" id="PTHR34128:SF2">
    <property type="entry name" value="CYTOCHROME C-TYPE BIOGENESIS PROTEIN CCME HOMOLOG, MITOCHONDRIAL"/>
    <property type="match status" value="1"/>
</dbReference>
<keyword evidence="6 12" id="KW-0201">Cytochrome c-type biogenesis</keyword>
<dbReference type="OrthoDB" id="9793584at2"/>
<evidence type="ECO:0000256" key="4">
    <source>
        <dbReference type="ARBA" id="ARBA00022692"/>
    </source>
</evidence>
<dbReference type="PANTHER" id="PTHR34128">
    <property type="entry name" value="CYTOCHROME C-TYPE BIOGENESIS PROTEIN CCME HOMOLOG, MITOCHONDRIAL"/>
    <property type="match status" value="1"/>
</dbReference>
<dbReference type="SUPFAM" id="SSF82093">
    <property type="entry name" value="Heme chaperone CcmE"/>
    <property type="match status" value="1"/>
</dbReference>
<dbReference type="NCBIfam" id="NF009729">
    <property type="entry name" value="PRK13254.1-3"/>
    <property type="match status" value="1"/>
</dbReference>
<dbReference type="InterPro" id="IPR036127">
    <property type="entry name" value="CcmE-like_sf"/>
</dbReference>
<dbReference type="RefSeq" id="WP_110402084.1">
    <property type="nucleotide sequence ID" value="NZ_QJJS01000020.1"/>
</dbReference>
<feature type="binding site" description="axial binding residue" evidence="12 13">
    <location>
        <position position="127"/>
    </location>
    <ligand>
        <name>heme</name>
        <dbReference type="ChEBI" id="CHEBI:30413"/>
    </ligand>
    <ligandPart>
        <name>Fe</name>
        <dbReference type="ChEBI" id="CHEBI:18248"/>
    </ligandPart>
</feature>
<dbReference type="HAMAP" id="MF_01959">
    <property type="entry name" value="CcmE"/>
    <property type="match status" value="1"/>
</dbReference>
<dbReference type="EMBL" id="QJJS01000020">
    <property type="protein sequence ID" value="PXW93376.1"/>
    <property type="molecule type" value="Genomic_DNA"/>
</dbReference>
<keyword evidence="4 12" id="KW-0812">Transmembrane</keyword>
<organism evidence="14 15">
    <name type="scientific">Sphaerotilus hippei</name>
    <dbReference type="NCBI Taxonomy" id="744406"/>
    <lineage>
        <taxon>Bacteria</taxon>
        <taxon>Pseudomonadati</taxon>
        <taxon>Pseudomonadota</taxon>
        <taxon>Betaproteobacteria</taxon>
        <taxon>Burkholderiales</taxon>
        <taxon>Sphaerotilaceae</taxon>
        <taxon>Sphaerotilus</taxon>
    </lineage>
</organism>
<evidence type="ECO:0000256" key="2">
    <source>
        <dbReference type="ARBA" id="ARBA00022475"/>
    </source>
</evidence>
<name>A0A318GVZ4_9BURK</name>
<dbReference type="FunFam" id="2.40.50.140:FF:000104">
    <property type="entry name" value="Cytochrome c-type biogenesis protein CcmE"/>
    <property type="match status" value="1"/>
</dbReference>
<dbReference type="GO" id="GO:0046872">
    <property type="term" value="F:metal ion binding"/>
    <property type="evidence" value="ECO:0007669"/>
    <property type="project" value="UniProtKB-KW"/>
</dbReference>
<feature type="binding site" description="covalent" evidence="12 13">
    <location>
        <position position="123"/>
    </location>
    <ligand>
        <name>heme</name>
        <dbReference type="ChEBI" id="CHEBI:30413"/>
    </ligand>
</feature>
<dbReference type="GO" id="GO:0017003">
    <property type="term" value="P:protein-heme linkage"/>
    <property type="evidence" value="ECO:0007669"/>
    <property type="project" value="UniProtKB-UniRule"/>
</dbReference>
<feature type="topological domain" description="Extracellular" evidence="12">
    <location>
        <begin position="29"/>
        <end position="143"/>
    </location>
</feature>
<keyword evidence="2 12" id="KW-1003">Cell membrane</keyword>
<evidence type="ECO:0000256" key="3">
    <source>
        <dbReference type="ARBA" id="ARBA00022617"/>
    </source>
</evidence>
<dbReference type="Pfam" id="PF03100">
    <property type="entry name" value="CcmE"/>
    <property type="match status" value="1"/>
</dbReference>
<comment type="function">
    <text evidence="11 12">Heme chaperone required for the biogenesis of c-type cytochromes. Transiently binds heme delivered by CcmC and transfers the heme to apo-cytochromes in a process facilitated by CcmF and CcmH.</text>
</comment>
<keyword evidence="9 12" id="KW-0408">Iron</keyword>
<gene>
    <name evidence="12" type="primary">ccmE</name>
    <name evidence="12" type="synonym">cycJ</name>
    <name evidence="14" type="ORF">C7444_12028</name>
</gene>
<keyword evidence="3 12" id="KW-0349">Heme</keyword>
<comment type="subcellular location">
    <subcellularLocation>
        <location evidence="1">Cell inner membrane</location>
    </subcellularLocation>
    <subcellularLocation>
        <location evidence="12">Cell membrane</location>
        <topology evidence="12">Single-pass type II membrane protein</topology>
    </subcellularLocation>
</comment>
<evidence type="ECO:0000256" key="10">
    <source>
        <dbReference type="ARBA" id="ARBA00023136"/>
    </source>
</evidence>
<keyword evidence="5 12" id="KW-0479">Metal-binding</keyword>
<dbReference type="Gene3D" id="2.40.50.140">
    <property type="entry name" value="Nucleic acid-binding proteins"/>
    <property type="match status" value="1"/>
</dbReference>